<feature type="region of interest" description="Disordered" evidence="1">
    <location>
        <begin position="33"/>
        <end position="105"/>
    </location>
</feature>
<gene>
    <name evidence="2" type="ORF">DEJ48_20280</name>
</gene>
<proteinExistence type="predicted"/>
<feature type="compositionally biased region" description="Low complexity" evidence="1">
    <location>
        <begin position="84"/>
        <end position="94"/>
    </location>
</feature>
<name>A0A5P2BYX9_STRVZ</name>
<dbReference type="Proteomes" id="UP000322927">
    <property type="component" value="Chromosome"/>
</dbReference>
<evidence type="ECO:0000313" key="2">
    <source>
        <dbReference type="EMBL" id="QES35453.1"/>
    </source>
</evidence>
<evidence type="ECO:0000313" key="3">
    <source>
        <dbReference type="Proteomes" id="UP000322927"/>
    </source>
</evidence>
<accession>A0A5P2BYX9</accession>
<sequence>MSVPPATSRHHAPWPRALLTLLAVLLVTLAPDAGLATPATPPPAALSTETGGGEIQHDLTETALRLRIPTRRANHLPTPRRPVTPASSTPLRATPTPPRLLLPHVPTPRSVVLRC</sequence>
<evidence type="ECO:0000256" key="1">
    <source>
        <dbReference type="SAM" id="MobiDB-lite"/>
    </source>
</evidence>
<organism evidence="2 3">
    <name type="scientific">Streptomyces venezuelae</name>
    <dbReference type="NCBI Taxonomy" id="54571"/>
    <lineage>
        <taxon>Bacteria</taxon>
        <taxon>Bacillati</taxon>
        <taxon>Actinomycetota</taxon>
        <taxon>Actinomycetes</taxon>
        <taxon>Kitasatosporales</taxon>
        <taxon>Streptomycetaceae</taxon>
        <taxon>Streptomyces</taxon>
    </lineage>
</organism>
<dbReference type="EMBL" id="CP029192">
    <property type="protein sequence ID" value="QES35453.1"/>
    <property type="molecule type" value="Genomic_DNA"/>
</dbReference>
<dbReference type="RefSeq" id="WP_150217548.1">
    <property type="nucleotide sequence ID" value="NZ_CP029192.1"/>
</dbReference>
<reference evidence="2 3" key="1">
    <citation type="submission" date="2018-05" db="EMBL/GenBank/DDBJ databases">
        <title>Streptomyces venezuelae.</title>
        <authorList>
            <person name="Kim W."/>
            <person name="Lee N."/>
            <person name="Cho B.-K."/>
        </authorList>
    </citation>
    <scope>NUCLEOTIDE SEQUENCE [LARGE SCALE GENOMIC DNA]</scope>
    <source>
        <strain evidence="2 3">ATCC 14584</strain>
    </source>
</reference>
<dbReference type="AlphaFoldDB" id="A0A5P2BYX9"/>
<protein>
    <submittedName>
        <fullName evidence="2">Uncharacterized protein</fullName>
    </submittedName>
</protein>